<evidence type="ECO:0000313" key="2">
    <source>
        <dbReference type="EMBL" id="JAP57124.1"/>
    </source>
</evidence>
<proteinExistence type="predicted"/>
<reference evidence="2" key="1">
    <citation type="submission" date="2016-01" db="EMBL/GenBank/DDBJ databases">
        <title>Reference transcriptome for the parasite Schistocephalus solidus: insights into the molecular evolution of parasitism.</title>
        <authorList>
            <person name="Hebert F.O."/>
            <person name="Grambauer S."/>
            <person name="Barber I."/>
            <person name="Landry C.R."/>
            <person name="Aubin-Horth N."/>
        </authorList>
    </citation>
    <scope>NUCLEOTIDE SEQUENCE</scope>
</reference>
<organism evidence="2">
    <name type="scientific">Schistocephalus solidus</name>
    <name type="common">Tapeworm</name>
    <dbReference type="NCBI Taxonomy" id="70667"/>
    <lineage>
        <taxon>Eukaryota</taxon>
        <taxon>Metazoa</taxon>
        <taxon>Spiralia</taxon>
        <taxon>Lophotrochozoa</taxon>
        <taxon>Platyhelminthes</taxon>
        <taxon>Cestoda</taxon>
        <taxon>Eucestoda</taxon>
        <taxon>Diphyllobothriidea</taxon>
        <taxon>Diphyllobothriidae</taxon>
        <taxon>Schistocephalus</taxon>
    </lineage>
</organism>
<feature type="region of interest" description="Disordered" evidence="1">
    <location>
        <begin position="1"/>
        <end position="25"/>
    </location>
</feature>
<dbReference type="AlphaFoldDB" id="A0A0X3PZB3"/>
<name>A0A0X3PZB3_SCHSO</name>
<gene>
    <name evidence="2" type="ORF">TR128177</name>
</gene>
<evidence type="ECO:0000256" key="1">
    <source>
        <dbReference type="SAM" id="MobiDB-lite"/>
    </source>
</evidence>
<accession>A0A0X3PZB3</accession>
<protein>
    <submittedName>
        <fullName evidence="2">Uncharacterized protein</fullName>
    </submittedName>
</protein>
<dbReference type="EMBL" id="GEEE01006101">
    <property type="protein sequence ID" value="JAP57124.1"/>
    <property type="molecule type" value="Transcribed_RNA"/>
</dbReference>
<sequence length="138" mass="15638">MEHLKNKTNNHCQRPKCGSQVTSASDLNTNAQPCPTGPRSQRIFCIRIGLVGHLRTECSITPTNSTIATKRLYDHPCPNPRGEDHPLSTVMTLLKSRRYGSTTPSSLPKSLRRRWRRPSLKRLNFPLPLTVRSIQTPR</sequence>